<gene>
    <name evidence="2" type="ORF">PPERSA_12197</name>
</gene>
<dbReference type="AlphaFoldDB" id="A0A0V0R8Q2"/>
<dbReference type="OMA" id="ISIDQQY"/>
<comment type="caution">
    <text evidence="2">The sequence shown here is derived from an EMBL/GenBank/DDBJ whole genome shotgun (WGS) entry which is preliminary data.</text>
</comment>
<sequence>MNKILAIIIFVLAINISQQIHRSGDICDTYYLPDPFYISGSASATLQAEVVQISFSVETLEKEAYDSSQENAKIVNFVIMELQNQLEIKKKEISTKNYSISAYYEYNRNTGKSEFKGYKTNNSIVVKTDQIEKAGKIIDLAISEGVTNIQSINYDAKPETKKQMKDKLITVAIDDAKNQAKIAVEALEYELIGVKNVSVQSNNPPVMYKEQNASASLYDSEEGYDTQVFSGDLVISQTVNVGFLISAKI</sequence>
<dbReference type="InParanoid" id="A0A0V0R8Q2"/>
<dbReference type="Pfam" id="PF04402">
    <property type="entry name" value="SIMPL"/>
    <property type="match status" value="1"/>
</dbReference>
<dbReference type="InterPro" id="IPR052022">
    <property type="entry name" value="26kDa_periplasmic_antigen"/>
</dbReference>
<name>A0A0V0R8Q2_PSEPJ</name>
<dbReference type="InterPro" id="IPR007497">
    <property type="entry name" value="SIMPL/DUF541"/>
</dbReference>
<keyword evidence="3" id="KW-1185">Reference proteome</keyword>
<evidence type="ECO:0000256" key="1">
    <source>
        <dbReference type="SAM" id="SignalP"/>
    </source>
</evidence>
<reference evidence="2 3" key="1">
    <citation type="journal article" date="2015" name="Sci. Rep.">
        <title>Genome of the facultative scuticociliatosis pathogen Pseudocohnilembus persalinus provides insight into its virulence through horizontal gene transfer.</title>
        <authorList>
            <person name="Xiong J."/>
            <person name="Wang G."/>
            <person name="Cheng J."/>
            <person name="Tian M."/>
            <person name="Pan X."/>
            <person name="Warren A."/>
            <person name="Jiang C."/>
            <person name="Yuan D."/>
            <person name="Miao W."/>
        </authorList>
    </citation>
    <scope>NUCLEOTIDE SEQUENCE [LARGE SCALE GENOMIC DNA]</scope>
    <source>
        <strain evidence="2">36N120E</strain>
    </source>
</reference>
<dbReference type="GO" id="GO:0006974">
    <property type="term" value="P:DNA damage response"/>
    <property type="evidence" value="ECO:0007669"/>
    <property type="project" value="TreeGrafter"/>
</dbReference>
<proteinExistence type="predicted"/>
<protein>
    <recommendedName>
        <fullName evidence="4">DUF541 domain-containing protein</fullName>
    </recommendedName>
</protein>
<dbReference type="OrthoDB" id="290898at2759"/>
<dbReference type="Gene3D" id="3.30.70.2970">
    <property type="entry name" value="Protein of unknown function (DUF541), domain 2"/>
    <property type="match status" value="1"/>
</dbReference>
<dbReference type="PANTHER" id="PTHR34387">
    <property type="entry name" value="SLR1258 PROTEIN"/>
    <property type="match status" value="1"/>
</dbReference>
<feature type="chain" id="PRO_5006867774" description="DUF541 domain-containing protein" evidence="1">
    <location>
        <begin position="20"/>
        <end position="249"/>
    </location>
</feature>
<dbReference type="Gene3D" id="3.30.110.170">
    <property type="entry name" value="Protein of unknown function (DUF541), domain 1"/>
    <property type="match status" value="1"/>
</dbReference>
<keyword evidence="1" id="KW-0732">Signal</keyword>
<evidence type="ECO:0008006" key="4">
    <source>
        <dbReference type="Google" id="ProtNLM"/>
    </source>
</evidence>
<dbReference type="EMBL" id="LDAU01000018">
    <property type="protein sequence ID" value="KRX10846.1"/>
    <property type="molecule type" value="Genomic_DNA"/>
</dbReference>
<dbReference type="PANTHER" id="PTHR34387:SF2">
    <property type="entry name" value="SLR1258 PROTEIN"/>
    <property type="match status" value="1"/>
</dbReference>
<dbReference type="Proteomes" id="UP000054937">
    <property type="component" value="Unassembled WGS sequence"/>
</dbReference>
<accession>A0A0V0R8Q2</accession>
<feature type="signal peptide" evidence="1">
    <location>
        <begin position="1"/>
        <end position="19"/>
    </location>
</feature>
<organism evidence="2 3">
    <name type="scientific">Pseudocohnilembus persalinus</name>
    <name type="common">Ciliate</name>
    <dbReference type="NCBI Taxonomy" id="266149"/>
    <lineage>
        <taxon>Eukaryota</taxon>
        <taxon>Sar</taxon>
        <taxon>Alveolata</taxon>
        <taxon>Ciliophora</taxon>
        <taxon>Intramacronucleata</taxon>
        <taxon>Oligohymenophorea</taxon>
        <taxon>Scuticociliatia</taxon>
        <taxon>Philasterida</taxon>
        <taxon>Pseudocohnilembidae</taxon>
        <taxon>Pseudocohnilembus</taxon>
    </lineage>
</organism>
<evidence type="ECO:0000313" key="2">
    <source>
        <dbReference type="EMBL" id="KRX10846.1"/>
    </source>
</evidence>
<evidence type="ECO:0000313" key="3">
    <source>
        <dbReference type="Proteomes" id="UP000054937"/>
    </source>
</evidence>